<dbReference type="Proteomes" id="UP000019030">
    <property type="component" value="Chromosome"/>
</dbReference>
<reference evidence="2 3" key="2">
    <citation type="submission" date="2015-03" db="EMBL/GenBank/DDBJ databases">
        <authorList>
            <person name="Chan K.-G."/>
        </authorList>
    </citation>
    <scope>NUCLEOTIDE SEQUENCE [LARGE SCALE GENOMIC DNA]</scope>
    <source>
        <strain evidence="2 3">RB-25</strain>
    </source>
</reference>
<reference evidence="2 3" key="1">
    <citation type="submission" date="2014-01" db="EMBL/GenBank/DDBJ databases">
        <title>Isolation of Serratia multitudinisentens RB-25 from Ex-Landfill site.</title>
        <authorList>
            <person name="Robson E.H.J."/>
        </authorList>
    </citation>
    <scope>NUCLEOTIDE SEQUENCE [LARGE SCALE GENOMIC DNA]</scope>
    <source>
        <strain evidence="2 3">RB-25</strain>
    </source>
</reference>
<feature type="transmembrane region" description="Helical" evidence="1">
    <location>
        <begin position="20"/>
        <end position="39"/>
    </location>
</feature>
<keyword evidence="1" id="KW-0472">Membrane</keyword>
<gene>
    <name evidence="2" type="ORF">Z042_04435</name>
</gene>
<proteinExistence type="predicted"/>
<keyword evidence="1" id="KW-1133">Transmembrane helix</keyword>
<dbReference type="RefSeq" id="WP_024912602.1">
    <property type="nucleotide sequence ID" value="NZ_CP007044.2"/>
</dbReference>
<organism evidence="2 3">
    <name type="scientific">Chania multitudinisentens RB-25</name>
    <dbReference type="NCBI Taxonomy" id="1441930"/>
    <lineage>
        <taxon>Bacteria</taxon>
        <taxon>Pseudomonadati</taxon>
        <taxon>Pseudomonadota</taxon>
        <taxon>Gammaproteobacteria</taxon>
        <taxon>Enterobacterales</taxon>
        <taxon>Yersiniaceae</taxon>
        <taxon>Chania</taxon>
    </lineage>
</organism>
<evidence type="ECO:0000256" key="1">
    <source>
        <dbReference type="SAM" id="Phobius"/>
    </source>
</evidence>
<dbReference type="NCBIfam" id="TIGR01594">
    <property type="entry name" value="holin_lambda"/>
    <property type="match status" value="1"/>
</dbReference>
<protein>
    <submittedName>
        <fullName evidence="2">Holin</fullName>
    </submittedName>
</protein>
<evidence type="ECO:0000313" key="3">
    <source>
        <dbReference type="Proteomes" id="UP000019030"/>
    </source>
</evidence>
<feature type="transmembrane region" description="Helical" evidence="1">
    <location>
        <begin position="48"/>
        <end position="68"/>
    </location>
</feature>
<dbReference type="KEGG" id="sfo:Z042_04435"/>
<feature type="transmembrane region" description="Helical" evidence="1">
    <location>
        <begin position="74"/>
        <end position="91"/>
    </location>
</feature>
<dbReference type="Pfam" id="PF05106">
    <property type="entry name" value="Phage_holin_3_1"/>
    <property type="match status" value="1"/>
</dbReference>
<dbReference type="AlphaFoldDB" id="W0LAE1"/>
<sequence>MSSLKSDVISLIIPRACEYIQPLIHAILAGVMALLNGAYRNMKIRKCLLNACICALLAVTVRDLLSLIGVKLQWANIASVLIGFLGIDYLSDLIKKLINKKVGLKNDK</sequence>
<dbReference type="eggNOG" id="ENOG5032X6F">
    <property type="taxonomic scope" value="Bacteria"/>
</dbReference>
<name>W0LAE1_9GAMM</name>
<dbReference type="InterPro" id="IPR006481">
    <property type="entry name" value="Phage_lambda_GpS_holin"/>
</dbReference>
<keyword evidence="1" id="KW-0812">Transmembrane</keyword>
<evidence type="ECO:0000313" key="2">
    <source>
        <dbReference type="EMBL" id="AHG18935.1"/>
    </source>
</evidence>
<keyword evidence="3" id="KW-1185">Reference proteome</keyword>
<dbReference type="PATRIC" id="fig|1441930.4.peg.887"/>
<dbReference type="EMBL" id="CP007044">
    <property type="protein sequence ID" value="AHG18935.1"/>
    <property type="molecule type" value="Genomic_DNA"/>
</dbReference>
<dbReference type="OrthoDB" id="6456698at2"/>
<dbReference type="HOGENOM" id="CLU_118968_4_1_6"/>
<dbReference type="STRING" id="1441930.Z042_04435"/>
<accession>W0LAE1</accession>